<keyword evidence="1" id="KW-1133">Transmembrane helix</keyword>
<dbReference type="Proteomes" id="UP000032366">
    <property type="component" value="Unassembled WGS sequence"/>
</dbReference>
<dbReference type="PANTHER" id="PTHR34821:SF2">
    <property type="entry name" value="INNER MEMBRANE PROTEIN YDCZ"/>
    <property type="match status" value="1"/>
</dbReference>
<organism evidence="3 5">
    <name type="scientific">Staphylococcus microti</name>
    <dbReference type="NCBI Taxonomy" id="569857"/>
    <lineage>
        <taxon>Bacteria</taxon>
        <taxon>Bacillati</taxon>
        <taxon>Bacillota</taxon>
        <taxon>Bacilli</taxon>
        <taxon>Bacillales</taxon>
        <taxon>Staphylococcaceae</taxon>
        <taxon>Staphylococcus</taxon>
    </lineage>
</organism>
<name>A0A0D6XPH5_9STAP</name>
<dbReference type="EMBL" id="JXWY01000036">
    <property type="protein sequence ID" value="KIX90714.1"/>
    <property type="molecule type" value="Genomic_DNA"/>
</dbReference>
<feature type="transmembrane region" description="Helical" evidence="1">
    <location>
        <begin position="162"/>
        <end position="182"/>
    </location>
</feature>
<dbReference type="Pfam" id="PF04657">
    <property type="entry name" value="DMT_YdcZ"/>
    <property type="match status" value="2"/>
</dbReference>
<reference evidence="3 5" key="2">
    <citation type="submission" date="2018-06" db="EMBL/GenBank/DDBJ databases">
        <authorList>
            <consortium name="Pathogen Informatics"/>
            <person name="Doyle S."/>
        </authorList>
    </citation>
    <scope>NUCLEOTIDE SEQUENCE [LARGE SCALE GENOMIC DNA]</scope>
    <source>
        <strain evidence="3 5">NCTC13832</strain>
    </source>
</reference>
<feature type="transmembrane region" description="Helical" evidence="1">
    <location>
        <begin position="294"/>
        <end position="310"/>
    </location>
</feature>
<feature type="transmembrane region" description="Helical" evidence="1">
    <location>
        <begin position="130"/>
        <end position="150"/>
    </location>
</feature>
<proteinExistence type="predicted"/>
<gene>
    <name evidence="3" type="ORF">NCTC13832_00361</name>
    <name evidence="2" type="ORF">TP70_06225</name>
</gene>
<dbReference type="STRING" id="569857.TP70_06225"/>
<dbReference type="EMBL" id="UHDT01000001">
    <property type="protein sequence ID" value="SUM56705.1"/>
    <property type="molecule type" value="Genomic_DNA"/>
</dbReference>
<evidence type="ECO:0000313" key="5">
    <source>
        <dbReference type="Proteomes" id="UP000254100"/>
    </source>
</evidence>
<dbReference type="AlphaFoldDB" id="A0A0D6XPH5"/>
<sequence>MLISLLLLGLVAGAVVPVQTSINTRLSHYTQSAFYASAISFVVGTLGLVILTLIQHPHYLSLHTLSTYTLDYTWFVGGVMGVLFLTGNLLLLPRVGASLTVVTTIAGQLIMGCFIDTFGYFHVTPQPFTAIKGIGLILLFIGIALMNIQRRQTLIKQSSQNIVPWLLLGLVFGFAPPIQAAINSALGQTVGSPVFAALISFTIGAVTLLIITACIHRRFHVLRSHKQYGPLRWWYFIGGLLGVLFVTTTIILTAYMGVTYTLIAVMLGQIITSLVIDHFGLLGITPRTISKQRIVGLIVILLAICLIQFGH</sequence>
<evidence type="ECO:0000313" key="4">
    <source>
        <dbReference type="Proteomes" id="UP000032366"/>
    </source>
</evidence>
<evidence type="ECO:0000256" key="1">
    <source>
        <dbReference type="SAM" id="Phobius"/>
    </source>
</evidence>
<feature type="transmembrane region" description="Helical" evidence="1">
    <location>
        <begin position="194"/>
        <end position="213"/>
    </location>
</feature>
<dbReference type="InterPro" id="IPR006750">
    <property type="entry name" value="YdcZ"/>
</dbReference>
<evidence type="ECO:0000313" key="2">
    <source>
        <dbReference type="EMBL" id="KIX90714.1"/>
    </source>
</evidence>
<reference evidence="2 4" key="1">
    <citation type="submission" date="2015-01" db="EMBL/GenBank/DDBJ databases">
        <authorList>
            <person name="Guo J."/>
        </authorList>
    </citation>
    <scope>NUCLEOTIDE SEQUENCE [LARGE SCALE GENOMIC DNA]</scope>
    <source>
        <strain evidence="2 4">DSM 22147</strain>
    </source>
</reference>
<dbReference type="Proteomes" id="UP000254100">
    <property type="component" value="Unassembled WGS sequence"/>
</dbReference>
<feature type="transmembrane region" description="Helical" evidence="1">
    <location>
        <begin position="33"/>
        <end position="54"/>
    </location>
</feature>
<feature type="transmembrane region" description="Helical" evidence="1">
    <location>
        <begin position="233"/>
        <end position="256"/>
    </location>
</feature>
<dbReference type="OrthoDB" id="7864805at2"/>
<keyword evidence="1" id="KW-0472">Membrane</keyword>
<accession>A0A0D6XPH5</accession>
<dbReference type="RefSeq" id="WP_044360379.1">
    <property type="nucleotide sequence ID" value="NZ_JXWY01000036.1"/>
</dbReference>
<feature type="transmembrane region" description="Helical" evidence="1">
    <location>
        <begin position="262"/>
        <end position="282"/>
    </location>
</feature>
<evidence type="ECO:0000313" key="3">
    <source>
        <dbReference type="EMBL" id="SUM56705.1"/>
    </source>
</evidence>
<dbReference type="PANTHER" id="PTHR34821">
    <property type="entry name" value="INNER MEMBRANE PROTEIN YDCZ"/>
    <property type="match status" value="1"/>
</dbReference>
<keyword evidence="4" id="KW-1185">Reference proteome</keyword>
<dbReference type="GO" id="GO:0005886">
    <property type="term" value="C:plasma membrane"/>
    <property type="evidence" value="ECO:0007669"/>
    <property type="project" value="TreeGrafter"/>
</dbReference>
<protein>
    <submittedName>
        <fullName evidence="2 3">Membrane protein</fullName>
    </submittedName>
</protein>
<keyword evidence="1" id="KW-0812">Transmembrane</keyword>
<feature type="transmembrane region" description="Helical" evidence="1">
    <location>
        <begin position="74"/>
        <end position="92"/>
    </location>
</feature>